<keyword evidence="11" id="KW-1185">Reference proteome</keyword>
<evidence type="ECO:0000259" key="8">
    <source>
        <dbReference type="Pfam" id="PF07731"/>
    </source>
</evidence>
<feature type="domain" description="Plastocyanin-like" evidence="9">
    <location>
        <begin position="64"/>
        <end position="173"/>
    </location>
</feature>
<evidence type="ECO:0000313" key="10">
    <source>
        <dbReference type="EMBL" id="KAK3255939.1"/>
    </source>
</evidence>
<evidence type="ECO:0000256" key="3">
    <source>
        <dbReference type="ARBA" id="ARBA00022723"/>
    </source>
</evidence>
<dbReference type="Proteomes" id="UP001190700">
    <property type="component" value="Unassembled WGS sequence"/>
</dbReference>
<dbReference type="EMBL" id="LGRX02022110">
    <property type="protein sequence ID" value="KAK3255939.1"/>
    <property type="molecule type" value="Genomic_DNA"/>
</dbReference>
<feature type="signal peptide" evidence="6">
    <location>
        <begin position="1"/>
        <end position="22"/>
    </location>
</feature>
<dbReference type="PROSITE" id="PS00080">
    <property type="entry name" value="MULTICOPPER_OXIDASE2"/>
    <property type="match status" value="1"/>
</dbReference>
<dbReference type="InterPro" id="IPR011706">
    <property type="entry name" value="Cu-oxidase_C"/>
</dbReference>
<dbReference type="PANTHER" id="PTHR11709:SF394">
    <property type="entry name" value="FI03373P-RELATED"/>
    <property type="match status" value="1"/>
</dbReference>
<keyword evidence="6" id="KW-0732">Signal</keyword>
<dbReference type="GO" id="GO:0005507">
    <property type="term" value="F:copper ion binding"/>
    <property type="evidence" value="ECO:0007669"/>
    <property type="project" value="InterPro"/>
</dbReference>
<dbReference type="InterPro" id="IPR045087">
    <property type="entry name" value="Cu-oxidase_fam"/>
</dbReference>
<reference evidence="10 11" key="1">
    <citation type="journal article" date="2015" name="Genome Biol. Evol.">
        <title>Comparative Genomics of a Bacterivorous Green Alga Reveals Evolutionary Causalities and Consequences of Phago-Mixotrophic Mode of Nutrition.</title>
        <authorList>
            <person name="Burns J.A."/>
            <person name="Paasch A."/>
            <person name="Narechania A."/>
            <person name="Kim E."/>
        </authorList>
    </citation>
    <scope>NUCLEOTIDE SEQUENCE [LARGE SCALE GENOMIC DNA]</scope>
    <source>
        <strain evidence="10 11">PLY_AMNH</strain>
    </source>
</reference>
<protein>
    <recommendedName>
        <fullName evidence="12">Laccase</fullName>
    </recommendedName>
</protein>
<evidence type="ECO:0000259" key="7">
    <source>
        <dbReference type="Pfam" id="PF00394"/>
    </source>
</evidence>
<comment type="similarity">
    <text evidence="2">Belongs to the multicopper oxidase family.</text>
</comment>
<evidence type="ECO:0000256" key="5">
    <source>
        <dbReference type="ARBA" id="ARBA00023008"/>
    </source>
</evidence>
<evidence type="ECO:0000256" key="4">
    <source>
        <dbReference type="ARBA" id="ARBA00023002"/>
    </source>
</evidence>
<dbReference type="CDD" id="cd04205">
    <property type="entry name" value="CuRO_2_LCC_like"/>
    <property type="match status" value="1"/>
</dbReference>
<dbReference type="InterPro" id="IPR001117">
    <property type="entry name" value="Cu-oxidase_2nd"/>
</dbReference>
<comment type="caution">
    <text evidence="10">The sequence shown here is derived from an EMBL/GenBank/DDBJ whole genome shotgun (WGS) entry which is preliminary data.</text>
</comment>
<dbReference type="AlphaFoldDB" id="A0AAE0FA86"/>
<gene>
    <name evidence="10" type="ORF">CYMTET_34910</name>
</gene>
<dbReference type="InterPro" id="IPR008972">
    <property type="entry name" value="Cupredoxin"/>
</dbReference>
<keyword evidence="3" id="KW-0479">Metal-binding</keyword>
<dbReference type="GO" id="GO:0016491">
    <property type="term" value="F:oxidoreductase activity"/>
    <property type="evidence" value="ECO:0007669"/>
    <property type="project" value="UniProtKB-KW"/>
</dbReference>
<evidence type="ECO:0008006" key="12">
    <source>
        <dbReference type="Google" id="ProtNLM"/>
    </source>
</evidence>
<proteinExistence type="inferred from homology"/>
<dbReference type="SUPFAM" id="SSF49503">
    <property type="entry name" value="Cupredoxins"/>
    <property type="match status" value="3"/>
</dbReference>
<comment type="cofactor">
    <cofactor evidence="1">
        <name>Cu cation</name>
        <dbReference type="ChEBI" id="CHEBI:23378"/>
    </cofactor>
</comment>
<dbReference type="Pfam" id="PF07731">
    <property type="entry name" value="Cu-oxidase_2"/>
    <property type="match status" value="2"/>
</dbReference>
<dbReference type="Pfam" id="PF00394">
    <property type="entry name" value="Cu-oxidase"/>
    <property type="match status" value="1"/>
</dbReference>
<feature type="domain" description="Plastocyanin-like" evidence="8">
    <location>
        <begin position="546"/>
        <end position="607"/>
    </location>
</feature>
<feature type="domain" description="Plastocyanin-like" evidence="7">
    <location>
        <begin position="216"/>
        <end position="312"/>
    </location>
</feature>
<dbReference type="Gene3D" id="2.60.40.420">
    <property type="entry name" value="Cupredoxins - blue copper proteins"/>
    <property type="match status" value="3"/>
</dbReference>
<evidence type="ECO:0000256" key="1">
    <source>
        <dbReference type="ARBA" id="ARBA00001935"/>
    </source>
</evidence>
<dbReference type="Pfam" id="PF07732">
    <property type="entry name" value="Cu-oxidase_3"/>
    <property type="match status" value="1"/>
</dbReference>
<name>A0AAE0FA86_9CHLO</name>
<evidence type="ECO:0000259" key="9">
    <source>
        <dbReference type="Pfam" id="PF07732"/>
    </source>
</evidence>
<sequence length="660" mass="73767">MAGIVNLFSLFLAACTAQAASAALVQHVWTIEEWVVDYMRPTIDVEGYWPWQKGAERKSPFDMPESQRKNAYLVNGQYPGPTLEAYEGDQVEVTIQNLMLSEAISIHWHGMDMGDTPFMDGSRGVTQAPILPGANFTYKFTANPGGSHYWHAHMDAVQGAKGLKGPIVIKKHEDPFAGMYDEEKVVVVSDEWRLPEICLKLEGAMPGNDVCADIRHAGFNGQCGNGTKQYPFPLITVEQGKCYRMRYIFMGSNAENFQIELAGHNMTLVAIDGQDVKPIQITSFNMHLGERYDVVVCANQEPGNYLINATYDYACNLKKGDFIPPGFSAVPACSFYGFLNYKGWTETPTTPKGTGGGAHPKPVSGERFDLTLAKGWHLTEPLHPEETPDEPDVRYVINMGLLGPEYDAKKPGSQEPLDHGRWYMDLEGIYPRPWVNPTSPLYHTKGKCGVEDIPLINVPEKAVTVELVINNLSPTAHVLHMHGNKFQVINFADFESWCGLDKVSCFALTWWDPSTLLNKCPKHLRKVGDPKNPDMWLGGYWGCAYDNQTDPKTQNLKTPLSKDMLQVWQRSWAVVRFKATNPGMWYFHCHMEQHIPLGMQMVFNVLPSQQPPVPPEVPTMGPCPVVNTTSPSLANLQKENANLKKRLAEMSKKVGYKANA</sequence>
<evidence type="ECO:0000313" key="11">
    <source>
        <dbReference type="Proteomes" id="UP001190700"/>
    </source>
</evidence>
<organism evidence="10 11">
    <name type="scientific">Cymbomonas tetramitiformis</name>
    <dbReference type="NCBI Taxonomy" id="36881"/>
    <lineage>
        <taxon>Eukaryota</taxon>
        <taxon>Viridiplantae</taxon>
        <taxon>Chlorophyta</taxon>
        <taxon>Pyramimonadophyceae</taxon>
        <taxon>Pyramimonadales</taxon>
        <taxon>Pyramimonadaceae</taxon>
        <taxon>Cymbomonas</taxon>
    </lineage>
</organism>
<dbReference type="PANTHER" id="PTHR11709">
    <property type="entry name" value="MULTI-COPPER OXIDASE"/>
    <property type="match status" value="1"/>
</dbReference>
<evidence type="ECO:0000256" key="6">
    <source>
        <dbReference type="SAM" id="SignalP"/>
    </source>
</evidence>
<dbReference type="InterPro" id="IPR011707">
    <property type="entry name" value="Cu-oxidase-like_N"/>
</dbReference>
<dbReference type="InterPro" id="IPR002355">
    <property type="entry name" value="Cu_oxidase_Cu_BS"/>
</dbReference>
<evidence type="ECO:0000256" key="2">
    <source>
        <dbReference type="ARBA" id="ARBA00010609"/>
    </source>
</evidence>
<accession>A0AAE0FA86</accession>
<keyword evidence="4" id="KW-0560">Oxidoreductase</keyword>
<feature type="domain" description="Plastocyanin-like" evidence="8">
    <location>
        <begin position="452"/>
        <end position="491"/>
    </location>
</feature>
<keyword evidence="5" id="KW-0186">Copper</keyword>
<feature type="chain" id="PRO_5042025040" description="Laccase" evidence="6">
    <location>
        <begin position="23"/>
        <end position="660"/>
    </location>
</feature>